<accession>A0A8T2T5D7</accession>
<evidence type="ECO:0000259" key="5">
    <source>
        <dbReference type="Pfam" id="PF13360"/>
    </source>
</evidence>
<reference evidence="6" key="1">
    <citation type="submission" date="2021-08" db="EMBL/GenBank/DDBJ databases">
        <title>WGS assembly of Ceratopteris richardii.</title>
        <authorList>
            <person name="Marchant D.B."/>
            <person name="Chen G."/>
            <person name="Jenkins J."/>
            <person name="Shu S."/>
            <person name="Leebens-Mack J."/>
            <person name="Grimwood J."/>
            <person name="Schmutz J."/>
            <person name="Soltis P."/>
            <person name="Soltis D."/>
            <person name="Chen Z.-H."/>
        </authorList>
    </citation>
    <scope>NUCLEOTIDE SEQUENCE</scope>
    <source>
        <strain evidence="6">Whitten #5841</strain>
        <tissue evidence="6">Leaf</tissue>
    </source>
</reference>
<evidence type="ECO:0000256" key="4">
    <source>
        <dbReference type="SAM" id="SignalP"/>
    </source>
</evidence>
<dbReference type="Proteomes" id="UP000825935">
    <property type="component" value="Chromosome 15"/>
</dbReference>
<dbReference type="GO" id="GO:0016491">
    <property type="term" value="F:oxidoreductase activity"/>
    <property type="evidence" value="ECO:0007669"/>
    <property type="project" value="UniProtKB-KW"/>
</dbReference>
<evidence type="ECO:0000313" key="6">
    <source>
        <dbReference type="EMBL" id="KAH7404149.1"/>
    </source>
</evidence>
<feature type="domain" description="Pyrrolo-quinoline quinone repeat" evidence="5">
    <location>
        <begin position="383"/>
        <end position="508"/>
    </location>
</feature>
<gene>
    <name evidence="6" type="ORF">KP509_15G012600</name>
</gene>
<evidence type="ECO:0000256" key="2">
    <source>
        <dbReference type="ARBA" id="ARBA00008156"/>
    </source>
</evidence>
<dbReference type="PANTHER" id="PTHR32303">
    <property type="entry name" value="QUINOPROTEIN ALCOHOL DEHYDROGENASE (CYTOCHROME C)"/>
    <property type="match status" value="1"/>
</dbReference>
<evidence type="ECO:0000256" key="3">
    <source>
        <dbReference type="ARBA" id="ARBA00023002"/>
    </source>
</evidence>
<evidence type="ECO:0000313" key="7">
    <source>
        <dbReference type="Proteomes" id="UP000825935"/>
    </source>
</evidence>
<proteinExistence type="inferred from homology"/>
<keyword evidence="7" id="KW-1185">Reference proteome</keyword>
<dbReference type="EMBL" id="CM035420">
    <property type="protein sequence ID" value="KAH7404149.1"/>
    <property type="molecule type" value="Genomic_DNA"/>
</dbReference>
<name>A0A8T2T5D7_CERRI</name>
<organism evidence="6 7">
    <name type="scientific">Ceratopteris richardii</name>
    <name type="common">Triangle waterfern</name>
    <dbReference type="NCBI Taxonomy" id="49495"/>
    <lineage>
        <taxon>Eukaryota</taxon>
        <taxon>Viridiplantae</taxon>
        <taxon>Streptophyta</taxon>
        <taxon>Embryophyta</taxon>
        <taxon>Tracheophyta</taxon>
        <taxon>Polypodiopsida</taxon>
        <taxon>Polypodiidae</taxon>
        <taxon>Polypodiales</taxon>
        <taxon>Pteridineae</taxon>
        <taxon>Pteridaceae</taxon>
        <taxon>Parkerioideae</taxon>
        <taxon>Ceratopteris</taxon>
    </lineage>
</organism>
<comment type="similarity">
    <text evidence="2">Belongs to the bacterial PQQ dehydrogenase family.</text>
</comment>
<feature type="domain" description="Pyrrolo-quinoline quinone repeat" evidence="5">
    <location>
        <begin position="91"/>
        <end position="234"/>
    </location>
</feature>
<comment type="cofactor">
    <cofactor evidence="1">
        <name>pyrroloquinoline quinone</name>
        <dbReference type="ChEBI" id="CHEBI:58442"/>
    </cofactor>
</comment>
<dbReference type="SUPFAM" id="SSF50998">
    <property type="entry name" value="Quinoprotein alcohol dehydrogenase-like"/>
    <property type="match status" value="1"/>
</dbReference>
<dbReference type="Gene3D" id="2.140.10.10">
    <property type="entry name" value="Quinoprotein alcohol dehydrogenase-like superfamily"/>
    <property type="match status" value="1"/>
</dbReference>
<dbReference type="InterPro" id="IPR002372">
    <property type="entry name" value="PQQ_rpt_dom"/>
</dbReference>
<feature type="chain" id="PRO_5035730265" description="Pyrrolo-quinoline quinone repeat domain-containing protein" evidence="4">
    <location>
        <begin position="28"/>
        <end position="551"/>
    </location>
</feature>
<protein>
    <recommendedName>
        <fullName evidence="5">Pyrrolo-quinoline quinone repeat domain-containing protein</fullName>
    </recommendedName>
</protein>
<dbReference type="SMART" id="SM00564">
    <property type="entry name" value="PQQ"/>
    <property type="match status" value="7"/>
</dbReference>
<dbReference type="InterPro" id="IPR018391">
    <property type="entry name" value="PQQ_b-propeller_rpt"/>
</dbReference>
<dbReference type="InterPro" id="IPR011047">
    <property type="entry name" value="Quinoprotein_ADH-like_sf"/>
</dbReference>
<keyword evidence="4" id="KW-0732">Signal</keyword>
<feature type="signal peptide" evidence="4">
    <location>
        <begin position="1"/>
        <end position="27"/>
    </location>
</feature>
<evidence type="ECO:0000256" key="1">
    <source>
        <dbReference type="ARBA" id="ARBA00001931"/>
    </source>
</evidence>
<keyword evidence="3" id="KW-0560">Oxidoreductase</keyword>
<dbReference type="PANTHER" id="PTHR32303:SF10">
    <property type="entry name" value="OUTER MEMBRANE PROTEIN ASSEMBLY FACTOR BAMB"/>
    <property type="match status" value="1"/>
</dbReference>
<dbReference type="AlphaFoldDB" id="A0A8T2T5D7"/>
<dbReference type="OrthoDB" id="416253at2759"/>
<comment type="caution">
    <text evidence="6">The sequence shown here is derived from an EMBL/GenBank/DDBJ whole genome shotgun (WGS) entry which is preliminary data.</text>
</comment>
<sequence length="551" mass="58781">MKRNQLADFGSCILLVLLSIGPMCSDASYHGCGHANYNGYFNTSIGHHRCRSGSDSKWVNHGNGLKNQRRAKDSVINRNTVSSMTQSWTFPATFDVTVTPAIADGAIYFPAWDGMLYALNEKTGELLWRTNLLAVANASYSTGARATPTIWGRVLLIGLQGPASVVSVDRSSGAIMWISPTLDDSPYAVITTSGTVYDGYMYVGISSLQEVFTCCTFQGSFLKISASDGSVVWRTLMVPPNSNYTGVAVWGSSPAIDRERGLVYIATGNNYDLPDSVEACEAERLQNATISPDTCQDPRNHVDSMLALNIDDGAIAWSRRLEAYDVWRLECQLSPDAPGCPDILGQDYDFGEAPMLIYLDRSSSTYGKQTDNVTCIAVAGQKSGVVWALDCDTGSIVWSTAAGPGGTLGGAIWGSCTDGERVYTNIANNERRNFTLAPSNETTNGGGWVGMDAATGEVLWTTAEPSGGYAFGPLSVSDGVVFATSYTSSGDVYALDGLTGAILWHGTTGAGIYGGVSISRDCIFVGNGYEFLSLPTYNGTGVFAFCLKDGD</sequence>
<dbReference type="Pfam" id="PF13360">
    <property type="entry name" value="PQQ_2"/>
    <property type="match status" value="2"/>
</dbReference>